<sequence length="409" mass="47012">MVIIDRQFPFKYTIASISTDVMVWNAVYDAHNEVACLTLGSMTPEHQIQFKNSSPYEMLQELKSMLEKEAGMERETLYLKKRRVYFLKAATPQVIAIQGGRIQKANKKSLNAKENGKGNEVTEHSLGDLNEPANYKATMLDLKSNKWIDAMNAKMQSIKDNQVGRLVDLPPDCKNMGSKWHFKKRTDMDGNVHTYKARLVAKGSTQTYVVDYEETFSPVANIRAIRILIAIATFYDYEIWQISIYGLKRASKSWNKRFDEEIKRFGFAQNVDEPCVYQKASGSNVTFPILYVIIIMGNHIPSLQSVKTYLGNCYVMKDLGEATFILGIKIYRDRSKRLIELIQSAYMDKILKRYRMDTSKRDYIPIHPEAELRVDCYCNAAFETDIDEITSQTGYVFILNGRSPHKLNT</sequence>
<evidence type="ECO:0000259" key="1">
    <source>
        <dbReference type="Pfam" id="PF07727"/>
    </source>
</evidence>
<evidence type="ECO:0000313" key="2">
    <source>
        <dbReference type="EMBL" id="GEV68059.1"/>
    </source>
</evidence>
<dbReference type="AlphaFoldDB" id="A0A699GTG0"/>
<comment type="caution">
    <text evidence="2">The sequence shown here is derived from an EMBL/GenBank/DDBJ whole genome shotgun (WGS) entry which is preliminary data.</text>
</comment>
<organism evidence="2">
    <name type="scientific">Tanacetum cinerariifolium</name>
    <name type="common">Dalmatian daisy</name>
    <name type="synonym">Chrysanthemum cinerariifolium</name>
    <dbReference type="NCBI Taxonomy" id="118510"/>
    <lineage>
        <taxon>Eukaryota</taxon>
        <taxon>Viridiplantae</taxon>
        <taxon>Streptophyta</taxon>
        <taxon>Embryophyta</taxon>
        <taxon>Tracheophyta</taxon>
        <taxon>Spermatophyta</taxon>
        <taxon>Magnoliopsida</taxon>
        <taxon>eudicotyledons</taxon>
        <taxon>Gunneridae</taxon>
        <taxon>Pentapetalae</taxon>
        <taxon>asterids</taxon>
        <taxon>campanulids</taxon>
        <taxon>Asterales</taxon>
        <taxon>Asteraceae</taxon>
        <taxon>Asteroideae</taxon>
        <taxon>Anthemideae</taxon>
        <taxon>Anthemidinae</taxon>
        <taxon>Tanacetum</taxon>
    </lineage>
</organism>
<protein>
    <submittedName>
        <fullName evidence="2">Retrotransposon protein, putative, Ty1-copia subclass</fullName>
    </submittedName>
</protein>
<proteinExistence type="predicted"/>
<feature type="domain" description="Reverse transcriptase Ty1/copia-type" evidence="1">
    <location>
        <begin position="162"/>
        <end position="243"/>
    </location>
</feature>
<gene>
    <name evidence="2" type="ORF">Tci_140036</name>
</gene>
<name>A0A699GTG0_TANCI</name>
<reference evidence="2" key="1">
    <citation type="journal article" date="2019" name="Sci. Rep.">
        <title>Draft genome of Tanacetum cinerariifolium, the natural source of mosquito coil.</title>
        <authorList>
            <person name="Yamashiro T."/>
            <person name="Shiraishi A."/>
            <person name="Satake H."/>
            <person name="Nakayama K."/>
        </authorList>
    </citation>
    <scope>NUCLEOTIDE SEQUENCE</scope>
</reference>
<dbReference type="InterPro" id="IPR013103">
    <property type="entry name" value="RVT_2"/>
</dbReference>
<dbReference type="Pfam" id="PF07727">
    <property type="entry name" value="RVT_2"/>
    <property type="match status" value="1"/>
</dbReference>
<accession>A0A699GTG0</accession>
<dbReference type="EMBL" id="BKCJ010030842">
    <property type="protein sequence ID" value="GEV68059.1"/>
    <property type="molecule type" value="Genomic_DNA"/>
</dbReference>